<keyword evidence="3" id="KW-0687">Ribonucleoprotein</keyword>
<sequence length="59" mass="6706">MAVRKRKISRSNTRHRRGEWQATTPRLRPVTVDGSAYSVPRRVAAAYERALPRPEDSGS</sequence>
<evidence type="ECO:0000256" key="5">
    <source>
        <dbReference type="SAM" id="MobiDB-lite"/>
    </source>
</evidence>
<evidence type="ECO:0000313" key="6">
    <source>
        <dbReference type="EMBL" id="UQA90819.1"/>
    </source>
</evidence>
<name>A0ABY4LZ88_9ACTN</name>
<feature type="region of interest" description="Disordered" evidence="5">
    <location>
        <begin position="1"/>
        <end position="26"/>
    </location>
</feature>
<dbReference type="Proteomes" id="UP000830115">
    <property type="component" value="Chromosome"/>
</dbReference>
<dbReference type="GO" id="GO:0005840">
    <property type="term" value="C:ribosome"/>
    <property type="evidence" value="ECO:0007669"/>
    <property type="project" value="UniProtKB-KW"/>
</dbReference>
<protein>
    <recommendedName>
        <fullName evidence="4">Large ribosomal subunit protein bL32</fullName>
    </recommendedName>
</protein>
<reference evidence="6" key="1">
    <citation type="submission" date="2021-10" db="EMBL/GenBank/DDBJ databases">
        <title>Streptomyces nigrumlapis sp.nov.,an antimicrobial producing actinobacterium isolated from Black Gobi rocks.</title>
        <authorList>
            <person name="Wen Y."/>
            <person name="Zhang W."/>
            <person name="Liu X.G."/>
        </authorList>
    </citation>
    <scope>NUCLEOTIDE SEQUENCE</scope>
    <source>
        <strain evidence="6">ST13-2-2</strain>
    </source>
</reference>
<gene>
    <name evidence="6" type="ORF">K9S39_02010</name>
</gene>
<comment type="similarity">
    <text evidence="1">Belongs to the bacterial ribosomal protein bL32 family.</text>
</comment>
<dbReference type="RefSeq" id="WP_248861586.1">
    <property type="nucleotide sequence ID" value="NZ_CP086322.1"/>
</dbReference>
<evidence type="ECO:0000313" key="7">
    <source>
        <dbReference type="Proteomes" id="UP000830115"/>
    </source>
</evidence>
<dbReference type="EMBL" id="CP086322">
    <property type="protein sequence ID" value="UQA90819.1"/>
    <property type="molecule type" value="Genomic_DNA"/>
</dbReference>
<organism evidence="6 7">
    <name type="scientific">Streptomyces halobius</name>
    <dbReference type="NCBI Taxonomy" id="2879846"/>
    <lineage>
        <taxon>Bacteria</taxon>
        <taxon>Bacillati</taxon>
        <taxon>Actinomycetota</taxon>
        <taxon>Actinomycetes</taxon>
        <taxon>Kitasatosporales</taxon>
        <taxon>Streptomycetaceae</taxon>
        <taxon>Streptomyces</taxon>
    </lineage>
</organism>
<dbReference type="InterPro" id="IPR002677">
    <property type="entry name" value="Ribosomal_bL32"/>
</dbReference>
<keyword evidence="2 6" id="KW-0689">Ribosomal protein</keyword>
<dbReference type="SUPFAM" id="SSF57829">
    <property type="entry name" value="Zn-binding ribosomal proteins"/>
    <property type="match status" value="1"/>
</dbReference>
<keyword evidence="7" id="KW-1185">Reference proteome</keyword>
<dbReference type="InterPro" id="IPR011332">
    <property type="entry name" value="Ribosomal_zn-bd"/>
</dbReference>
<feature type="compositionally biased region" description="Basic residues" evidence="5">
    <location>
        <begin position="1"/>
        <end position="17"/>
    </location>
</feature>
<evidence type="ECO:0000256" key="1">
    <source>
        <dbReference type="ARBA" id="ARBA00008560"/>
    </source>
</evidence>
<evidence type="ECO:0000256" key="2">
    <source>
        <dbReference type="ARBA" id="ARBA00022980"/>
    </source>
</evidence>
<evidence type="ECO:0000256" key="3">
    <source>
        <dbReference type="ARBA" id="ARBA00023274"/>
    </source>
</evidence>
<accession>A0ABY4LZ88</accession>
<evidence type="ECO:0000256" key="4">
    <source>
        <dbReference type="ARBA" id="ARBA00035178"/>
    </source>
</evidence>
<dbReference type="Pfam" id="PF01783">
    <property type="entry name" value="Ribosomal_L32p"/>
    <property type="match status" value="1"/>
</dbReference>
<proteinExistence type="inferred from homology"/>